<dbReference type="InterPro" id="IPR000086">
    <property type="entry name" value="NUDIX_hydrolase_dom"/>
</dbReference>
<accession>A0A2X0LBB0</accession>
<keyword evidence="4" id="KW-1185">Reference proteome</keyword>
<sequence length="347" mass="37602">MTVAVASTSATMGLSSEPPNLVLRPTTDAEIEQRLAALEGVLRSFGADHVTQASAEQLRRLVRFRASSEEMELPKQILAGVLILLHVLPNGTLGVTLTTRSAKLRAHPGDTALPGGKYDPGDATIEDIALREANEEIGLSLATPSDLLQLTRLPSFASASLLVVVPVVYLYTRKGPLPEWVKNEDEVEHIFTLPLHSLDPTRRTLSCPVERASTKAPLDTDAPTQPHDAAHSDVDITLEYTYVDIPWLDNCPYRLRSFDSNALPSKISGLTADILLLLLRIADDRVGSDLVAPGEGGGERGGEEDWHAFAPGQMEWEDLVKRAIAEPRGPKAARIKYSRIVAGSTSQ</sequence>
<evidence type="ECO:0000256" key="1">
    <source>
        <dbReference type="SAM" id="MobiDB-lite"/>
    </source>
</evidence>
<dbReference type="PANTHER" id="PTHR12992:SF45">
    <property type="entry name" value="NUDIX HYDROLASE DOMAIN-CONTAINING PROTEIN"/>
    <property type="match status" value="1"/>
</dbReference>
<dbReference type="CDD" id="cd03426">
    <property type="entry name" value="NUDIX_CoAse_Nudt7"/>
    <property type="match status" value="1"/>
</dbReference>
<dbReference type="AlphaFoldDB" id="A0A2X0LBB0"/>
<proteinExistence type="predicted"/>
<evidence type="ECO:0000259" key="2">
    <source>
        <dbReference type="PROSITE" id="PS51462"/>
    </source>
</evidence>
<feature type="domain" description="Nudix hydrolase" evidence="2">
    <location>
        <begin position="74"/>
        <end position="217"/>
    </location>
</feature>
<organism evidence="3 4">
    <name type="scientific">Microbotryum saponariae</name>
    <dbReference type="NCBI Taxonomy" id="289078"/>
    <lineage>
        <taxon>Eukaryota</taxon>
        <taxon>Fungi</taxon>
        <taxon>Dikarya</taxon>
        <taxon>Basidiomycota</taxon>
        <taxon>Pucciniomycotina</taxon>
        <taxon>Microbotryomycetes</taxon>
        <taxon>Microbotryales</taxon>
        <taxon>Microbotryaceae</taxon>
        <taxon>Microbotryum</taxon>
    </lineage>
</organism>
<dbReference type="OrthoDB" id="10260614at2759"/>
<gene>
    <name evidence="3" type="ORF">BZ3500_MVSOF-1268-A1-R1_CHR11-1G03242</name>
</gene>
<dbReference type="Pfam" id="PF00293">
    <property type="entry name" value="NUDIX"/>
    <property type="match status" value="1"/>
</dbReference>
<feature type="compositionally biased region" description="Polar residues" evidence="1">
    <location>
        <begin position="1"/>
        <end position="18"/>
    </location>
</feature>
<dbReference type="PANTHER" id="PTHR12992">
    <property type="entry name" value="NUDIX HYDROLASE"/>
    <property type="match status" value="1"/>
</dbReference>
<feature type="region of interest" description="Disordered" evidence="1">
    <location>
        <begin position="1"/>
        <end position="20"/>
    </location>
</feature>
<dbReference type="PROSITE" id="PS51462">
    <property type="entry name" value="NUDIX"/>
    <property type="match status" value="1"/>
</dbReference>
<dbReference type="STRING" id="289078.A0A2X0LBB0"/>
<dbReference type="EMBL" id="FMWP01000138">
    <property type="protein sequence ID" value="SDA03802.1"/>
    <property type="molecule type" value="Genomic_DNA"/>
</dbReference>
<dbReference type="InterPro" id="IPR045121">
    <property type="entry name" value="CoAse"/>
</dbReference>
<dbReference type="Gene3D" id="3.90.79.10">
    <property type="entry name" value="Nucleoside Triphosphate Pyrophosphohydrolase"/>
    <property type="match status" value="1"/>
</dbReference>
<dbReference type="SUPFAM" id="SSF55811">
    <property type="entry name" value="Nudix"/>
    <property type="match status" value="1"/>
</dbReference>
<dbReference type="GO" id="GO:0010945">
    <property type="term" value="F:coenzyme A diphosphatase activity"/>
    <property type="evidence" value="ECO:0007669"/>
    <property type="project" value="InterPro"/>
</dbReference>
<dbReference type="InterPro" id="IPR015797">
    <property type="entry name" value="NUDIX_hydrolase-like_dom_sf"/>
</dbReference>
<protein>
    <submittedName>
        <fullName evidence="3">BZ3500_MvSof-1268-A1-R1_Chr11-1g03242 protein</fullName>
    </submittedName>
</protein>
<name>A0A2X0LBB0_9BASI</name>
<evidence type="ECO:0000313" key="3">
    <source>
        <dbReference type="EMBL" id="SDA03802.1"/>
    </source>
</evidence>
<reference evidence="4" key="1">
    <citation type="submission" date="2016-10" db="EMBL/GenBank/DDBJ databases">
        <authorList>
            <person name="Jeantristanb JTB J.-T."/>
            <person name="Ricardo R."/>
        </authorList>
    </citation>
    <scope>NUCLEOTIDE SEQUENCE [LARGE SCALE GENOMIC DNA]</scope>
</reference>
<evidence type="ECO:0000313" key="4">
    <source>
        <dbReference type="Proteomes" id="UP000249723"/>
    </source>
</evidence>
<dbReference type="Proteomes" id="UP000249723">
    <property type="component" value="Unassembled WGS sequence"/>
</dbReference>
<dbReference type="GO" id="GO:0015938">
    <property type="term" value="P:coenzyme A catabolic process"/>
    <property type="evidence" value="ECO:0007669"/>
    <property type="project" value="TreeGrafter"/>
</dbReference>